<evidence type="ECO:0000313" key="5">
    <source>
        <dbReference type="Proteomes" id="UP000321303"/>
    </source>
</evidence>
<dbReference type="InterPro" id="IPR003723">
    <property type="entry name" value="Precorrin-6x_reduct"/>
</dbReference>
<dbReference type="PANTHER" id="PTHR36925:SF1">
    <property type="entry name" value="COBALT-PRECORRIN-6A REDUCTASE"/>
    <property type="match status" value="1"/>
</dbReference>
<evidence type="ECO:0000256" key="3">
    <source>
        <dbReference type="ARBA" id="ARBA00023002"/>
    </source>
</evidence>
<evidence type="ECO:0000256" key="2">
    <source>
        <dbReference type="ARBA" id="ARBA00022573"/>
    </source>
</evidence>
<comment type="caution">
    <text evidence="4">The sequence shown here is derived from an EMBL/GenBank/DDBJ whole genome shotgun (WGS) entry which is preliminary data.</text>
</comment>
<proteinExistence type="predicted"/>
<keyword evidence="3" id="KW-0560">Oxidoreductase</keyword>
<sequence>MPLSPQPIIVSQGTSLPLTTMNILILGGTSEASALASLLAERAIPATFSYAGRVSTPKPQPLPTRIGGFGGVDGLVAYLQQAGISHLIDATHPFAEQMSRHALAAAAQCNIPLMAFTRPAWQPQPDDDWTPVASMAEAVNQLDGPPQRIMLAIGRQHLEAFAAMPQHHYLLRLVDRLDHPLPLPHHTVTVDRGPFSMAGDLALLKDHGVERLVCKNAGGDGAVSKLTAARVLGLPVVVIERPTLPSRRECHALDDVLAWLSAPTERGV</sequence>
<dbReference type="AlphaFoldDB" id="A0A511USA4"/>
<organism evidence="4 5">
    <name type="scientific">Halovibrio variabilis</name>
    <dbReference type="NCBI Taxonomy" id="31910"/>
    <lineage>
        <taxon>Bacteria</taxon>
        <taxon>Pseudomonadati</taxon>
        <taxon>Pseudomonadota</taxon>
        <taxon>Gammaproteobacteria</taxon>
        <taxon>Oceanospirillales</taxon>
        <taxon>Halomonadaceae</taxon>
        <taxon>Halovibrio</taxon>
    </lineage>
</organism>
<dbReference type="Proteomes" id="UP000321303">
    <property type="component" value="Unassembled WGS sequence"/>
</dbReference>
<evidence type="ECO:0000256" key="1">
    <source>
        <dbReference type="ARBA" id="ARBA00004953"/>
    </source>
</evidence>
<accession>A0A511USA4</accession>
<evidence type="ECO:0000313" key="4">
    <source>
        <dbReference type="EMBL" id="GEN28891.1"/>
    </source>
</evidence>
<dbReference type="NCBIfam" id="NF005968">
    <property type="entry name" value="PRK08057.1-2"/>
    <property type="match status" value="1"/>
</dbReference>
<keyword evidence="2" id="KW-0169">Cobalamin biosynthesis</keyword>
<dbReference type="UniPathway" id="UPA00148"/>
<dbReference type="PROSITE" id="PS51014">
    <property type="entry name" value="COBK_CBIJ"/>
    <property type="match status" value="1"/>
</dbReference>
<protein>
    <submittedName>
        <fullName evidence="4">Precorrin-6A reductase</fullName>
    </submittedName>
</protein>
<name>A0A511USA4_9GAMM</name>
<reference evidence="4 5" key="1">
    <citation type="submission" date="2019-07" db="EMBL/GenBank/DDBJ databases">
        <title>Whole genome shotgun sequence of Halomonas variabilis NBRC 102410.</title>
        <authorList>
            <person name="Hosoyama A."/>
            <person name="Uohara A."/>
            <person name="Ohji S."/>
            <person name="Ichikawa N."/>
        </authorList>
    </citation>
    <scope>NUCLEOTIDE SEQUENCE [LARGE SCALE GENOMIC DNA]</scope>
    <source>
        <strain evidence="4 5">NBRC 102410</strain>
    </source>
</reference>
<keyword evidence="5" id="KW-1185">Reference proteome</keyword>
<comment type="pathway">
    <text evidence="1">Cofactor biosynthesis; adenosylcobalamin biosynthesis.</text>
</comment>
<dbReference type="PANTHER" id="PTHR36925">
    <property type="entry name" value="COBALT-PRECORRIN-6A REDUCTASE"/>
    <property type="match status" value="1"/>
</dbReference>
<dbReference type="Pfam" id="PF02571">
    <property type="entry name" value="CbiJ"/>
    <property type="match status" value="1"/>
</dbReference>
<dbReference type="EMBL" id="BJXV01000014">
    <property type="protein sequence ID" value="GEN28891.1"/>
    <property type="molecule type" value="Genomic_DNA"/>
</dbReference>
<gene>
    <name evidence="4" type="primary">cobK</name>
    <name evidence="4" type="ORF">HVA01_25370</name>
</gene>
<dbReference type="GO" id="GO:0016994">
    <property type="term" value="F:precorrin-6A reductase activity"/>
    <property type="evidence" value="ECO:0007669"/>
    <property type="project" value="InterPro"/>
</dbReference>
<dbReference type="GO" id="GO:0009236">
    <property type="term" value="P:cobalamin biosynthetic process"/>
    <property type="evidence" value="ECO:0007669"/>
    <property type="project" value="UniProtKB-UniPathway"/>
</dbReference>